<comment type="subcellular location">
    <subcellularLocation>
        <location evidence="1">Membrane</location>
        <topology evidence="1">Multi-pass membrane protein</topology>
    </subcellularLocation>
</comment>
<proteinExistence type="inferred from homology"/>
<evidence type="ECO:0000256" key="3">
    <source>
        <dbReference type="ARBA" id="ARBA00022692"/>
    </source>
</evidence>
<evidence type="ECO:0008006" key="9">
    <source>
        <dbReference type="Google" id="ProtNLM"/>
    </source>
</evidence>
<keyword evidence="5 6" id="KW-0472">Membrane</keyword>
<keyword evidence="8" id="KW-1185">Reference proteome</keyword>
<name>A0A7R9LLH6_9ACAR</name>
<evidence type="ECO:0000256" key="6">
    <source>
        <dbReference type="PIRNR" id="PIRNR015840"/>
    </source>
</evidence>
<gene>
    <name evidence="7" type="ORF">ONB1V03_LOCUS4372</name>
</gene>
<comment type="similarity">
    <text evidence="2 6">Belongs to the CDC50/LEM3 family.</text>
</comment>
<organism evidence="7">
    <name type="scientific">Oppiella nova</name>
    <dbReference type="NCBI Taxonomy" id="334625"/>
    <lineage>
        <taxon>Eukaryota</taxon>
        <taxon>Metazoa</taxon>
        <taxon>Ecdysozoa</taxon>
        <taxon>Arthropoda</taxon>
        <taxon>Chelicerata</taxon>
        <taxon>Arachnida</taxon>
        <taxon>Acari</taxon>
        <taxon>Acariformes</taxon>
        <taxon>Sarcoptiformes</taxon>
        <taxon>Oribatida</taxon>
        <taxon>Brachypylina</taxon>
        <taxon>Oppioidea</taxon>
        <taxon>Oppiidae</taxon>
        <taxon>Oppiella</taxon>
    </lineage>
</organism>
<dbReference type="PIRSF" id="PIRSF015840">
    <property type="entry name" value="DUF284_TM_euk"/>
    <property type="match status" value="1"/>
</dbReference>
<dbReference type="AlphaFoldDB" id="A0A7R9LLH6"/>
<dbReference type="EMBL" id="CAJPVJ010001488">
    <property type="protein sequence ID" value="CAG2164823.1"/>
    <property type="molecule type" value="Genomic_DNA"/>
</dbReference>
<dbReference type="Pfam" id="PF03381">
    <property type="entry name" value="CDC50"/>
    <property type="match status" value="1"/>
</dbReference>
<protein>
    <recommendedName>
        <fullName evidence="9">Cell cycle control protein 50A</fullName>
    </recommendedName>
</protein>
<evidence type="ECO:0000256" key="2">
    <source>
        <dbReference type="ARBA" id="ARBA00009457"/>
    </source>
</evidence>
<evidence type="ECO:0000256" key="4">
    <source>
        <dbReference type="ARBA" id="ARBA00022989"/>
    </source>
</evidence>
<sequence>MPPNGYKIAECLETTALTARAKGLDLKSMSAANYNRYAMCVKKEMNDFQQQQLSAWLPHLNAGTVFPTFFLMASCMITLGVCQLYISAQVQELQIKYTHCYPITGGKSCAQTLEDNPDSEGCKCVLPFMLDVPFEANVYIYYALNNYYQSLQNYIYSQNEAQLDGSFTPTYPCNSETQSLYNAFASKIIDGKEVPIVPCGAIGNSLFNDTIRLVRSGQGVPLIYTGISWPTDQVKFNNPKGIPLNTAYENYTNPVYWRKNIWDLDPNNSDNNGMKNEALIVWYRTAAFPEFRKFYAKVDHKIGTTYEKSLPKGSYFLEIDYNYPVRMFGGTKSVVISNTSWIGGKNSFLGFAYISTGKVGAHHKYTIFHDKYIHHKENINEIF</sequence>
<dbReference type="GO" id="GO:0005794">
    <property type="term" value="C:Golgi apparatus"/>
    <property type="evidence" value="ECO:0007669"/>
    <property type="project" value="TreeGrafter"/>
</dbReference>
<dbReference type="PANTHER" id="PTHR10926">
    <property type="entry name" value="CELL CYCLE CONTROL PROTEIN 50"/>
    <property type="match status" value="1"/>
</dbReference>
<keyword evidence="3" id="KW-0812">Transmembrane</keyword>
<keyword evidence="4" id="KW-1133">Transmembrane helix</keyword>
<dbReference type="PANTHER" id="PTHR10926:SF0">
    <property type="entry name" value="CDC50, ISOFORM A"/>
    <property type="match status" value="1"/>
</dbReference>
<dbReference type="OrthoDB" id="340608at2759"/>
<reference evidence="7" key="1">
    <citation type="submission" date="2020-11" db="EMBL/GenBank/DDBJ databases">
        <authorList>
            <person name="Tran Van P."/>
        </authorList>
    </citation>
    <scope>NUCLEOTIDE SEQUENCE</scope>
</reference>
<evidence type="ECO:0000313" key="7">
    <source>
        <dbReference type="EMBL" id="CAD7643877.1"/>
    </source>
</evidence>
<dbReference type="GO" id="GO:0005886">
    <property type="term" value="C:plasma membrane"/>
    <property type="evidence" value="ECO:0007669"/>
    <property type="project" value="TreeGrafter"/>
</dbReference>
<evidence type="ECO:0000313" key="8">
    <source>
        <dbReference type="Proteomes" id="UP000728032"/>
    </source>
</evidence>
<dbReference type="GO" id="GO:0005783">
    <property type="term" value="C:endoplasmic reticulum"/>
    <property type="evidence" value="ECO:0007669"/>
    <property type="project" value="TreeGrafter"/>
</dbReference>
<evidence type="ECO:0000256" key="1">
    <source>
        <dbReference type="ARBA" id="ARBA00004141"/>
    </source>
</evidence>
<dbReference type="InterPro" id="IPR005045">
    <property type="entry name" value="CDC50/LEM3_fam"/>
</dbReference>
<evidence type="ECO:0000256" key="5">
    <source>
        <dbReference type="ARBA" id="ARBA00023136"/>
    </source>
</evidence>
<accession>A0A7R9LLH6</accession>
<dbReference type="Proteomes" id="UP000728032">
    <property type="component" value="Unassembled WGS sequence"/>
</dbReference>
<dbReference type="EMBL" id="OC916313">
    <property type="protein sequence ID" value="CAD7643877.1"/>
    <property type="molecule type" value="Genomic_DNA"/>
</dbReference>